<name>A0A074XX44_AURPU</name>
<dbReference type="PANTHER" id="PTHR47843:SF5">
    <property type="entry name" value="BTB_POZ DOMAIN PROTEIN"/>
    <property type="match status" value="1"/>
</dbReference>
<dbReference type="GeneID" id="40749820"/>
<feature type="domain" description="BTB" evidence="1">
    <location>
        <begin position="25"/>
        <end position="117"/>
    </location>
</feature>
<gene>
    <name evidence="2" type="ORF">M438DRAFT_361523</name>
</gene>
<evidence type="ECO:0000313" key="2">
    <source>
        <dbReference type="EMBL" id="KEQ90123.1"/>
    </source>
</evidence>
<dbReference type="AlphaFoldDB" id="A0A074XX44"/>
<sequence length="236" mass="26523">MSAALLSEKSLASTMAKLQESGAYSDFQIVCGSDTYHVHKAIICPQSEFFRAACRPHTFREGETNVIKISAGPGRDIAFYSQPLDESDFDWDLDVETTATVKLMVCYLYRHDYLEEETTEALKKKLTLCGTSNRKGLLAEHARMYAMGDKYGISGLKALAVAKFKDLFIHCHDGLAAALIIAFKGTPDTDRELREVVFVKLHPYRKAYKENAEVQAVISRIPDLCYGLYRKLLADY</sequence>
<dbReference type="PANTHER" id="PTHR47843">
    <property type="entry name" value="BTB DOMAIN-CONTAINING PROTEIN-RELATED"/>
    <property type="match status" value="1"/>
</dbReference>
<organism evidence="2 3">
    <name type="scientific">Aureobasidium pullulans EXF-150</name>
    <dbReference type="NCBI Taxonomy" id="1043002"/>
    <lineage>
        <taxon>Eukaryota</taxon>
        <taxon>Fungi</taxon>
        <taxon>Dikarya</taxon>
        <taxon>Ascomycota</taxon>
        <taxon>Pezizomycotina</taxon>
        <taxon>Dothideomycetes</taxon>
        <taxon>Dothideomycetidae</taxon>
        <taxon>Dothideales</taxon>
        <taxon>Saccotheciaceae</taxon>
        <taxon>Aureobasidium</taxon>
    </lineage>
</organism>
<accession>A0A074XX44</accession>
<dbReference type="SUPFAM" id="SSF54695">
    <property type="entry name" value="POZ domain"/>
    <property type="match status" value="1"/>
</dbReference>
<dbReference type="Proteomes" id="UP000030706">
    <property type="component" value="Unassembled WGS sequence"/>
</dbReference>
<reference evidence="2 3" key="1">
    <citation type="journal article" date="2014" name="BMC Genomics">
        <title>Genome sequencing of four Aureobasidium pullulans varieties: biotechnological potential, stress tolerance, and description of new species.</title>
        <authorList>
            <person name="Gostin Ar C."/>
            <person name="Ohm R.A."/>
            <person name="Kogej T."/>
            <person name="Sonjak S."/>
            <person name="Turk M."/>
            <person name="Zajc J."/>
            <person name="Zalar P."/>
            <person name="Grube M."/>
            <person name="Sun H."/>
            <person name="Han J."/>
            <person name="Sharma A."/>
            <person name="Chiniquy J."/>
            <person name="Ngan C.Y."/>
            <person name="Lipzen A."/>
            <person name="Barry K."/>
            <person name="Grigoriev I.V."/>
            <person name="Gunde-Cimerman N."/>
        </authorList>
    </citation>
    <scope>NUCLEOTIDE SEQUENCE [LARGE SCALE GENOMIC DNA]</scope>
    <source>
        <strain evidence="2 3">EXF-150</strain>
    </source>
</reference>
<dbReference type="OrthoDB" id="6359816at2759"/>
<evidence type="ECO:0000259" key="1">
    <source>
        <dbReference type="PROSITE" id="PS50097"/>
    </source>
</evidence>
<dbReference type="HOGENOM" id="CLU_057752_5_3_1"/>
<dbReference type="Gene3D" id="3.30.710.10">
    <property type="entry name" value="Potassium Channel Kv1.1, Chain A"/>
    <property type="match status" value="1"/>
</dbReference>
<evidence type="ECO:0000313" key="3">
    <source>
        <dbReference type="Proteomes" id="UP000030706"/>
    </source>
</evidence>
<dbReference type="PROSITE" id="PS50097">
    <property type="entry name" value="BTB"/>
    <property type="match status" value="1"/>
</dbReference>
<dbReference type="InterPro" id="IPR000210">
    <property type="entry name" value="BTB/POZ_dom"/>
</dbReference>
<protein>
    <recommendedName>
        <fullName evidence="1">BTB domain-containing protein</fullName>
    </recommendedName>
</protein>
<proteinExistence type="predicted"/>
<keyword evidence="3" id="KW-1185">Reference proteome</keyword>
<dbReference type="RefSeq" id="XP_029766310.1">
    <property type="nucleotide sequence ID" value="XM_029907514.1"/>
</dbReference>
<dbReference type="EMBL" id="KL584974">
    <property type="protein sequence ID" value="KEQ90123.1"/>
    <property type="molecule type" value="Genomic_DNA"/>
</dbReference>
<dbReference type="Pfam" id="PF00651">
    <property type="entry name" value="BTB"/>
    <property type="match status" value="1"/>
</dbReference>
<dbReference type="InterPro" id="IPR011333">
    <property type="entry name" value="SKP1/BTB/POZ_sf"/>
</dbReference>